<keyword evidence="3 6" id="KW-1133">Transmembrane helix</keyword>
<dbReference type="FunCoup" id="A0A151ZSK9">
    <property type="interactions" value="481"/>
</dbReference>
<feature type="transmembrane region" description="Helical" evidence="6">
    <location>
        <begin position="105"/>
        <end position="126"/>
    </location>
</feature>
<evidence type="ECO:0000313" key="8">
    <source>
        <dbReference type="Proteomes" id="UP000076078"/>
    </source>
</evidence>
<feature type="transmembrane region" description="Helical" evidence="6">
    <location>
        <begin position="6"/>
        <end position="26"/>
    </location>
</feature>
<feature type="transmembrane region" description="Helical" evidence="6">
    <location>
        <begin position="38"/>
        <end position="58"/>
    </location>
</feature>
<evidence type="ECO:0000256" key="3">
    <source>
        <dbReference type="ARBA" id="ARBA00022989"/>
    </source>
</evidence>
<keyword evidence="2 6" id="KW-0812">Transmembrane</keyword>
<feature type="transmembrane region" description="Helical" evidence="6">
    <location>
        <begin position="369"/>
        <end position="388"/>
    </location>
</feature>
<evidence type="ECO:0000313" key="7">
    <source>
        <dbReference type="EMBL" id="KYQ96932.1"/>
    </source>
</evidence>
<evidence type="ECO:0000256" key="6">
    <source>
        <dbReference type="SAM" id="Phobius"/>
    </source>
</evidence>
<dbReference type="STRING" id="361077.A0A151ZSK9"/>
<name>A0A151ZSK9_TIELA</name>
<dbReference type="Pfam" id="PF02535">
    <property type="entry name" value="Zip"/>
    <property type="match status" value="1"/>
</dbReference>
<sequence>MGSISVFTYSILAGIAPLVSASIPFFTFKDKNINPKVFHHLLCISAGLLFSVATLELIPESIELVINENVNNNSTSNSNIVNKDNLKNIGDDHQHGNEDLVTDSIRYPMIGIALGYLLMIIIEAFMSSRGGAHSHSHLPNTSKNTSHKQSSNIKSNTVTQNLKKRERIVNSHDDIVVTTHQDINELSKNETTINIESNINNDIDKPLLTSTSTATSSTTLAELDIEDGSLNHENTGNASKISLTTFIALATHSFVDGIVISSAFKSSLHVGARVALAIVLHKIPDGLVLSSIVLSQKNNFKSDIISPFYYFLMISLMTPLGSFLCTIILGGITNSFISFTLGFGSGTFLYITSTAILPEIMATSEKKPLSIVSITLGYLLFIFIDASLHSSH</sequence>
<evidence type="ECO:0000256" key="2">
    <source>
        <dbReference type="ARBA" id="ARBA00022692"/>
    </source>
</evidence>
<keyword evidence="8" id="KW-1185">Reference proteome</keyword>
<organism evidence="7 8">
    <name type="scientific">Tieghemostelium lacteum</name>
    <name type="common">Slime mold</name>
    <name type="synonym">Dictyostelium lacteum</name>
    <dbReference type="NCBI Taxonomy" id="361077"/>
    <lineage>
        <taxon>Eukaryota</taxon>
        <taxon>Amoebozoa</taxon>
        <taxon>Evosea</taxon>
        <taxon>Eumycetozoa</taxon>
        <taxon>Dictyostelia</taxon>
        <taxon>Dictyosteliales</taxon>
        <taxon>Raperosteliaceae</taxon>
        <taxon>Tieghemostelium</taxon>
    </lineage>
</organism>
<evidence type="ECO:0000256" key="1">
    <source>
        <dbReference type="ARBA" id="ARBA00004141"/>
    </source>
</evidence>
<gene>
    <name evidence="7" type="ORF">DLAC_04252</name>
</gene>
<feature type="region of interest" description="Disordered" evidence="5">
    <location>
        <begin position="132"/>
        <end position="157"/>
    </location>
</feature>
<feature type="transmembrane region" description="Helical" evidence="6">
    <location>
        <begin position="308"/>
        <end position="330"/>
    </location>
</feature>
<protein>
    <submittedName>
        <fullName evidence="7">Zinc/iron permease</fullName>
    </submittedName>
</protein>
<dbReference type="Proteomes" id="UP000076078">
    <property type="component" value="Unassembled WGS sequence"/>
</dbReference>
<dbReference type="OrthoDB" id="19859at2759"/>
<dbReference type="OMA" id="LISCMTP"/>
<feature type="compositionally biased region" description="Polar residues" evidence="5">
    <location>
        <begin position="137"/>
        <end position="157"/>
    </location>
</feature>
<feature type="transmembrane region" description="Helical" evidence="6">
    <location>
        <begin position="336"/>
        <end position="357"/>
    </location>
</feature>
<comment type="caution">
    <text evidence="7">The sequence shown here is derived from an EMBL/GenBank/DDBJ whole genome shotgun (WGS) entry which is preliminary data.</text>
</comment>
<dbReference type="GO" id="GO:0016020">
    <property type="term" value="C:membrane"/>
    <property type="evidence" value="ECO:0007669"/>
    <property type="project" value="UniProtKB-SubCell"/>
</dbReference>
<evidence type="ECO:0000256" key="5">
    <source>
        <dbReference type="SAM" id="MobiDB-lite"/>
    </source>
</evidence>
<dbReference type="InParanoid" id="A0A151ZSK9"/>
<dbReference type="PANTHER" id="PTHR11040:SF198">
    <property type="entry name" value="METAL HOMEOSTASIS FACTOR ATX2"/>
    <property type="match status" value="1"/>
</dbReference>
<dbReference type="AlphaFoldDB" id="A0A151ZSK9"/>
<evidence type="ECO:0000256" key="4">
    <source>
        <dbReference type="ARBA" id="ARBA00023136"/>
    </source>
</evidence>
<dbReference type="EMBL" id="LODT01000021">
    <property type="protein sequence ID" value="KYQ96932.1"/>
    <property type="molecule type" value="Genomic_DNA"/>
</dbReference>
<proteinExistence type="predicted"/>
<dbReference type="InterPro" id="IPR003689">
    <property type="entry name" value="ZIP"/>
</dbReference>
<comment type="subcellular location">
    <subcellularLocation>
        <location evidence="1">Membrane</location>
        <topology evidence="1">Multi-pass membrane protein</topology>
    </subcellularLocation>
</comment>
<dbReference type="PANTHER" id="PTHR11040">
    <property type="entry name" value="ZINC/IRON TRANSPORTER"/>
    <property type="match status" value="1"/>
</dbReference>
<dbReference type="GO" id="GO:0005385">
    <property type="term" value="F:zinc ion transmembrane transporter activity"/>
    <property type="evidence" value="ECO:0007669"/>
    <property type="project" value="TreeGrafter"/>
</dbReference>
<reference evidence="7 8" key="1">
    <citation type="submission" date="2015-12" db="EMBL/GenBank/DDBJ databases">
        <title>Dictyostelia acquired genes for synthesis and detection of signals that induce cell-type specialization by lateral gene transfer from prokaryotes.</title>
        <authorList>
            <person name="Gloeckner G."/>
            <person name="Schaap P."/>
        </authorList>
    </citation>
    <scope>NUCLEOTIDE SEQUENCE [LARGE SCALE GENOMIC DNA]</scope>
    <source>
        <strain evidence="7 8">TK</strain>
    </source>
</reference>
<keyword evidence="4 6" id="KW-0472">Membrane</keyword>
<accession>A0A151ZSK9</accession>